<accession>A0A7S4AZR6</accession>
<dbReference type="InterPro" id="IPR036873">
    <property type="entry name" value="Rhodanese-like_dom_sf"/>
</dbReference>
<dbReference type="InterPro" id="IPR004099">
    <property type="entry name" value="Pyr_nucl-diS_OxRdtase_dimer"/>
</dbReference>
<gene>
    <name evidence="8" type="ORF">PCAR00345_LOCUS1746</name>
</gene>
<evidence type="ECO:0000259" key="7">
    <source>
        <dbReference type="PROSITE" id="PS50206"/>
    </source>
</evidence>
<evidence type="ECO:0000256" key="3">
    <source>
        <dbReference type="ARBA" id="ARBA00022630"/>
    </source>
</evidence>
<evidence type="ECO:0000256" key="5">
    <source>
        <dbReference type="ARBA" id="ARBA00023002"/>
    </source>
</evidence>
<name>A0A7S4AZR6_CHRCT</name>
<dbReference type="PRINTS" id="PR00368">
    <property type="entry name" value="FADPNR"/>
</dbReference>
<proteinExistence type="inferred from homology"/>
<dbReference type="SMART" id="SM00450">
    <property type="entry name" value="RHOD"/>
    <property type="match status" value="1"/>
</dbReference>
<dbReference type="InterPro" id="IPR001763">
    <property type="entry name" value="Rhodanese-like_dom"/>
</dbReference>
<evidence type="ECO:0000256" key="6">
    <source>
        <dbReference type="ARBA" id="ARBA00023284"/>
    </source>
</evidence>
<protein>
    <recommendedName>
        <fullName evidence="7">Rhodanese domain-containing protein</fullName>
    </recommendedName>
</protein>
<dbReference type="Pfam" id="PF02852">
    <property type="entry name" value="Pyr_redox_dim"/>
    <property type="match status" value="1"/>
</dbReference>
<keyword evidence="3" id="KW-0285">Flavoprotein</keyword>
<dbReference type="InterPro" id="IPR016156">
    <property type="entry name" value="FAD/NAD-linked_Rdtase_dimer_sf"/>
</dbReference>
<evidence type="ECO:0000256" key="1">
    <source>
        <dbReference type="ARBA" id="ARBA00001974"/>
    </source>
</evidence>
<evidence type="ECO:0000256" key="2">
    <source>
        <dbReference type="ARBA" id="ARBA00009130"/>
    </source>
</evidence>
<keyword evidence="4" id="KW-0274">FAD</keyword>
<reference evidence="8" key="1">
    <citation type="submission" date="2021-01" db="EMBL/GenBank/DDBJ databases">
        <authorList>
            <person name="Corre E."/>
            <person name="Pelletier E."/>
            <person name="Niang G."/>
            <person name="Scheremetjew M."/>
            <person name="Finn R."/>
            <person name="Kale V."/>
            <person name="Holt S."/>
            <person name="Cochrane G."/>
            <person name="Meng A."/>
            <person name="Brown T."/>
            <person name="Cohen L."/>
        </authorList>
    </citation>
    <scope>NUCLEOTIDE SEQUENCE</scope>
    <source>
        <strain evidence="8">CCMP645</strain>
    </source>
</reference>
<dbReference type="Pfam" id="PF00581">
    <property type="entry name" value="Rhodanese"/>
    <property type="match status" value="1"/>
</dbReference>
<organism evidence="8">
    <name type="scientific">Chrysotila carterae</name>
    <name type="common">Marine alga</name>
    <name type="synonym">Syracosphaera carterae</name>
    <dbReference type="NCBI Taxonomy" id="13221"/>
    <lineage>
        <taxon>Eukaryota</taxon>
        <taxon>Haptista</taxon>
        <taxon>Haptophyta</taxon>
        <taxon>Prymnesiophyceae</taxon>
        <taxon>Isochrysidales</taxon>
        <taxon>Isochrysidaceae</taxon>
        <taxon>Chrysotila</taxon>
    </lineage>
</organism>
<dbReference type="PROSITE" id="PS50206">
    <property type="entry name" value="RHODANESE_3"/>
    <property type="match status" value="1"/>
</dbReference>
<dbReference type="GO" id="GO:0016491">
    <property type="term" value="F:oxidoreductase activity"/>
    <property type="evidence" value="ECO:0007669"/>
    <property type="project" value="UniProtKB-KW"/>
</dbReference>
<dbReference type="InterPro" id="IPR036188">
    <property type="entry name" value="FAD/NAD-bd_sf"/>
</dbReference>
<sequence>MSIVNKLGQPAKRIVVVGAVAGGASAAARARRLDEHATITLFEKGPDPSFANCGLPYYIGGEITDRAKLSVQTPASLHARLNLDVRVLTEVISIDSQAKTVTTRHLPTGTEETHPYDDLILSPGSKPFIPPIPGIKRPGAFALRNLEDMDVIHSWLSGKDAKTAVVAGGGFIGIEMAEQLHRRGLKVTLVEALPQLLAPLDPEMAMMIQEEMESHGIRVVTGKPIKAFEDNASALCGDVVLGDGVPNIPADMVLLGLGVRADTALAKSAGIELNARGGIVVDSQLRTSVPNIWAVGDAIEVKNPIVGGQWMVALAGPANRQGRMVADNIFGKNREFKGTFGTSVVRVFNLTAAGTGLNERGLQMANLKYQAVHLFPNSHAGYYPGASQIALKLLFEVGGENEGRVLGAQAVGNDGADKRIDVIATAMQAGLKVDDLAQLELCYAPPVGSAKDPVNYAGMIAQDILDGLVQTVQYTQIPSLAKDPKYQLLDVRSPKEIETKGGLPAGTMNIPVDELRSRINELPKDKIIVTSCFVGQRGYYAARILMQNGFEVRNLDGAFSTYLKSGLKKSVDAA</sequence>
<dbReference type="SUPFAM" id="SSF51905">
    <property type="entry name" value="FAD/NAD(P)-binding domain"/>
    <property type="match status" value="1"/>
</dbReference>
<dbReference type="SUPFAM" id="SSF55424">
    <property type="entry name" value="FAD/NAD-linked reductases, dimerisation (C-terminal) domain"/>
    <property type="match status" value="1"/>
</dbReference>
<evidence type="ECO:0000256" key="4">
    <source>
        <dbReference type="ARBA" id="ARBA00022827"/>
    </source>
</evidence>
<dbReference type="Gene3D" id="3.40.250.10">
    <property type="entry name" value="Rhodanese-like domain"/>
    <property type="match status" value="1"/>
</dbReference>
<dbReference type="SUPFAM" id="SSF52821">
    <property type="entry name" value="Rhodanese/Cell cycle control phosphatase"/>
    <property type="match status" value="1"/>
</dbReference>
<comment type="cofactor">
    <cofactor evidence="1">
        <name>FAD</name>
        <dbReference type="ChEBI" id="CHEBI:57692"/>
    </cofactor>
</comment>
<evidence type="ECO:0000313" key="8">
    <source>
        <dbReference type="EMBL" id="CAE0749164.1"/>
    </source>
</evidence>
<dbReference type="InterPro" id="IPR023753">
    <property type="entry name" value="FAD/NAD-binding_dom"/>
</dbReference>
<feature type="domain" description="Rhodanese" evidence="7">
    <location>
        <begin position="482"/>
        <end position="571"/>
    </location>
</feature>
<dbReference type="EMBL" id="HBIZ01003237">
    <property type="protein sequence ID" value="CAE0749164.1"/>
    <property type="molecule type" value="Transcribed_RNA"/>
</dbReference>
<dbReference type="Gene3D" id="3.50.50.60">
    <property type="entry name" value="FAD/NAD(P)-binding domain"/>
    <property type="match status" value="2"/>
</dbReference>
<dbReference type="AlphaFoldDB" id="A0A7S4AZR6"/>
<dbReference type="Pfam" id="PF07992">
    <property type="entry name" value="Pyr_redox_2"/>
    <property type="match status" value="1"/>
</dbReference>
<dbReference type="InterPro" id="IPR050260">
    <property type="entry name" value="FAD-bd_OxRdtase"/>
</dbReference>
<comment type="similarity">
    <text evidence="2">Belongs to the class-III pyridine nucleotide-disulfide oxidoreductase family.</text>
</comment>
<keyword evidence="6" id="KW-0676">Redox-active center</keyword>
<dbReference type="PANTHER" id="PTHR43429">
    <property type="entry name" value="PYRIDINE NUCLEOTIDE-DISULFIDE OXIDOREDUCTASE DOMAIN-CONTAINING"/>
    <property type="match status" value="1"/>
</dbReference>
<dbReference type="PRINTS" id="PR00411">
    <property type="entry name" value="PNDRDTASEI"/>
</dbReference>
<dbReference type="PANTHER" id="PTHR43429:SF1">
    <property type="entry name" value="NAD(P)H SULFUR OXIDOREDUCTASE (COA-DEPENDENT)"/>
    <property type="match status" value="1"/>
</dbReference>
<keyword evidence="5" id="KW-0560">Oxidoreductase</keyword>